<comment type="caution">
    <text evidence="2">The sequence shown here is derived from an EMBL/GenBank/DDBJ whole genome shotgun (WGS) entry which is preliminary data.</text>
</comment>
<proteinExistence type="predicted"/>
<reference evidence="2 3" key="1">
    <citation type="submission" date="2016-04" db="EMBL/GenBank/DDBJ databases">
        <title>The genome of Intoshia linei affirms orthonectids as highly simplified spiralians.</title>
        <authorList>
            <person name="Mikhailov K.V."/>
            <person name="Slusarev G.S."/>
            <person name="Nikitin M.A."/>
            <person name="Logacheva M.D."/>
            <person name="Penin A."/>
            <person name="Aleoshin V."/>
            <person name="Panchin Y.V."/>
        </authorList>
    </citation>
    <scope>NUCLEOTIDE SEQUENCE [LARGE SCALE GENOMIC DNA]</scope>
    <source>
        <strain evidence="2">Intl2013</strain>
        <tissue evidence="2">Whole animal</tissue>
    </source>
</reference>
<gene>
    <name evidence="2" type="ORF">A3Q56_05432</name>
</gene>
<dbReference type="PROSITE" id="PS50011">
    <property type="entry name" value="PROTEIN_KINASE_DOM"/>
    <property type="match status" value="1"/>
</dbReference>
<dbReference type="InterPro" id="IPR011009">
    <property type="entry name" value="Kinase-like_dom_sf"/>
</dbReference>
<feature type="domain" description="Protein kinase" evidence="1">
    <location>
        <begin position="1"/>
        <end position="203"/>
    </location>
</feature>
<dbReference type="EMBL" id="LWCA01000812">
    <property type="protein sequence ID" value="OAF66847.1"/>
    <property type="molecule type" value="Genomic_DNA"/>
</dbReference>
<accession>A0A177AXV0</accession>
<feature type="non-terminal residue" evidence="2">
    <location>
        <position position="1"/>
    </location>
</feature>
<evidence type="ECO:0000313" key="3">
    <source>
        <dbReference type="Proteomes" id="UP000078046"/>
    </source>
</evidence>
<dbReference type="InterPro" id="IPR000719">
    <property type="entry name" value="Prot_kinase_dom"/>
</dbReference>
<dbReference type="AlphaFoldDB" id="A0A177AXV0"/>
<name>A0A177AXV0_9BILA</name>
<dbReference type="PANTHER" id="PTHR24361">
    <property type="entry name" value="MITOGEN-ACTIVATED KINASE KINASE KINASE"/>
    <property type="match status" value="1"/>
</dbReference>
<dbReference type="GO" id="GO:0005737">
    <property type="term" value="C:cytoplasm"/>
    <property type="evidence" value="ECO:0007669"/>
    <property type="project" value="TreeGrafter"/>
</dbReference>
<dbReference type="PANTHER" id="PTHR24361:SF678">
    <property type="entry name" value="SPORULATION-SPECIFIC PROTEIN 1"/>
    <property type="match status" value="1"/>
</dbReference>
<dbReference type="OrthoDB" id="840771at2759"/>
<dbReference type="GO" id="GO:0004674">
    <property type="term" value="F:protein serine/threonine kinase activity"/>
    <property type="evidence" value="ECO:0007669"/>
    <property type="project" value="TreeGrafter"/>
</dbReference>
<evidence type="ECO:0000259" key="1">
    <source>
        <dbReference type="PROSITE" id="PS50011"/>
    </source>
</evidence>
<dbReference type="SUPFAM" id="SSF56112">
    <property type="entry name" value="Protein kinase-like (PK-like)"/>
    <property type="match status" value="1"/>
</dbReference>
<dbReference type="GO" id="GO:0005524">
    <property type="term" value="F:ATP binding"/>
    <property type="evidence" value="ECO:0007669"/>
    <property type="project" value="InterPro"/>
</dbReference>
<dbReference type="Proteomes" id="UP000078046">
    <property type="component" value="Unassembled WGS sequence"/>
</dbReference>
<dbReference type="InterPro" id="IPR053235">
    <property type="entry name" value="Ser_Thr_kinase"/>
</dbReference>
<protein>
    <recommendedName>
        <fullName evidence="1">Protein kinase domain-containing protein</fullName>
    </recommendedName>
</protein>
<organism evidence="2 3">
    <name type="scientific">Intoshia linei</name>
    <dbReference type="NCBI Taxonomy" id="1819745"/>
    <lineage>
        <taxon>Eukaryota</taxon>
        <taxon>Metazoa</taxon>
        <taxon>Spiralia</taxon>
        <taxon>Lophotrochozoa</taxon>
        <taxon>Mesozoa</taxon>
        <taxon>Orthonectida</taxon>
        <taxon>Rhopaluridae</taxon>
        <taxon>Intoshia</taxon>
    </lineage>
</organism>
<dbReference type="Gene3D" id="1.10.510.10">
    <property type="entry name" value="Transferase(Phosphotransferase) domain 1"/>
    <property type="match status" value="1"/>
</dbReference>
<dbReference type="Pfam" id="PF00069">
    <property type="entry name" value="Pkinase"/>
    <property type="match status" value="1"/>
</dbReference>
<sequence>FNLGSVHTIVILKNSKLIKKDVPFNIILNIIYQVSRALIYLEYCNIVHRCICSRNIMISSTGRVCLTNFKRAISMCDSHGVKQEKIYNFPNMYGSYINWASPEIIQQSVNGYNASSDVYSFGTTIIEIVNGQIPFNGYTNLEIMLIKLRGIVEPLHYLNVYFEMKNKKVLKIKDRLEQLVLNMCCLDPETRMTPTECSEHVIMKSVIKKKNQCSDLRKNILMNDRLIANLSWDSILHQEMDIIDETNRNVNDLCNYKYPFIRHCKENMKLFTQTEEPIKTARRNSYIRRLFSLKTF</sequence>
<keyword evidence="3" id="KW-1185">Reference proteome</keyword>
<evidence type="ECO:0000313" key="2">
    <source>
        <dbReference type="EMBL" id="OAF66847.1"/>
    </source>
</evidence>